<gene>
    <name evidence="1" type="ORF">SAMN06265361_101677</name>
</gene>
<evidence type="ECO:0000313" key="1">
    <source>
        <dbReference type="EMBL" id="SMP06175.1"/>
    </source>
</evidence>
<evidence type="ECO:0000313" key="2">
    <source>
        <dbReference type="Proteomes" id="UP001157946"/>
    </source>
</evidence>
<dbReference type="Proteomes" id="UP001157946">
    <property type="component" value="Unassembled WGS sequence"/>
</dbReference>
<dbReference type="EMBL" id="FXTU01000001">
    <property type="protein sequence ID" value="SMP06175.1"/>
    <property type="molecule type" value="Genomic_DNA"/>
</dbReference>
<dbReference type="Pfam" id="PF14375">
    <property type="entry name" value="Cys_rich_CWC"/>
    <property type="match status" value="1"/>
</dbReference>
<dbReference type="InterPro" id="IPR032720">
    <property type="entry name" value="Cys_rich_CWC"/>
</dbReference>
<dbReference type="AlphaFoldDB" id="A0AA45WK76"/>
<sequence>MGSEVNPATCPLCGKHNQCGNLAEQRISDCWCRIEAFPAGLLEQVPSAYKNKACICKGCLDRYKRGNLPG</sequence>
<reference evidence="1" key="1">
    <citation type="submission" date="2017-05" db="EMBL/GenBank/DDBJ databases">
        <authorList>
            <person name="Varghese N."/>
            <person name="Submissions S."/>
        </authorList>
    </citation>
    <scope>NUCLEOTIDE SEQUENCE</scope>
    <source>
        <strain evidence="1">DSM 45262</strain>
    </source>
</reference>
<organism evidence="1 2">
    <name type="scientific">Laceyella tengchongensis</name>
    <dbReference type="NCBI Taxonomy" id="574699"/>
    <lineage>
        <taxon>Bacteria</taxon>
        <taxon>Bacillati</taxon>
        <taxon>Bacillota</taxon>
        <taxon>Bacilli</taxon>
        <taxon>Bacillales</taxon>
        <taxon>Thermoactinomycetaceae</taxon>
        <taxon>Laceyella</taxon>
    </lineage>
</organism>
<comment type="caution">
    <text evidence="1">The sequence shown here is derived from an EMBL/GenBank/DDBJ whole genome shotgun (WGS) entry which is preliminary data.</text>
</comment>
<keyword evidence="2" id="KW-1185">Reference proteome</keyword>
<protein>
    <submittedName>
        <fullName evidence="1">Cysteine-rich CWC</fullName>
    </submittedName>
</protein>
<proteinExistence type="predicted"/>
<name>A0AA45WK76_9BACL</name>
<accession>A0AA45WK76</accession>